<evidence type="ECO:0000313" key="2">
    <source>
        <dbReference type="EMBL" id="SFV88403.1"/>
    </source>
</evidence>
<sequence length="39" mass="4463">MACKKGGTPFRAPPKTQTKKITIFNNKKPIKTLLQKHLR</sequence>
<feature type="region of interest" description="Disordered" evidence="1">
    <location>
        <begin position="1"/>
        <end position="20"/>
    </location>
</feature>
<proteinExistence type="predicted"/>
<gene>
    <name evidence="2" type="ORF">MNB_SUP05-SYMBIONT-7-672</name>
</gene>
<evidence type="ECO:0000256" key="1">
    <source>
        <dbReference type="SAM" id="MobiDB-lite"/>
    </source>
</evidence>
<dbReference type="AlphaFoldDB" id="A0A1W1E363"/>
<dbReference type="EMBL" id="FPIA01000042">
    <property type="protein sequence ID" value="SFV88403.1"/>
    <property type="molecule type" value="Genomic_DNA"/>
</dbReference>
<accession>A0A1W1E363</accession>
<organism evidence="2">
    <name type="scientific">hydrothermal vent metagenome</name>
    <dbReference type="NCBI Taxonomy" id="652676"/>
    <lineage>
        <taxon>unclassified sequences</taxon>
        <taxon>metagenomes</taxon>
        <taxon>ecological metagenomes</taxon>
    </lineage>
</organism>
<reference evidence="2" key="1">
    <citation type="submission" date="2016-10" db="EMBL/GenBank/DDBJ databases">
        <authorList>
            <person name="de Groot N.N."/>
        </authorList>
    </citation>
    <scope>NUCLEOTIDE SEQUENCE</scope>
</reference>
<name>A0A1W1E363_9ZZZZ</name>
<protein>
    <submittedName>
        <fullName evidence="2">Uncharacterized protein</fullName>
    </submittedName>
</protein>